<comment type="caution">
    <text evidence="1">The sequence shown here is derived from an EMBL/GenBank/DDBJ whole genome shotgun (WGS) entry which is preliminary data.</text>
</comment>
<protein>
    <submittedName>
        <fullName evidence="1">Uncharacterized protein</fullName>
    </submittedName>
</protein>
<evidence type="ECO:0000313" key="2">
    <source>
        <dbReference type="Proteomes" id="UP000616499"/>
    </source>
</evidence>
<dbReference type="RefSeq" id="WP_188867888.1">
    <property type="nucleotide sequence ID" value="NZ_BMNW01000011.1"/>
</dbReference>
<dbReference type="Proteomes" id="UP000616499">
    <property type="component" value="Unassembled WGS sequence"/>
</dbReference>
<dbReference type="EMBL" id="BMNW01000011">
    <property type="protein sequence ID" value="GGM25044.1"/>
    <property type="molecule type" value="Genomic_DNA"/>
</dbReference>
<organism evidence="1 2">
    <name type="scientific">Pseudomonas asuensis</name>
    <dbReference type="NCBI Taxonomy" id="1825787"/>
    <lineage>
        <taxon>Bacteria</taxon>
        <taxon>Pseudomonadati</taxon>
        <taxon>Pseudomonadota</taxon>
        <taxon>Gammaproteobacteria</taxon>
        <taxon>Pseudomonadales</taxon>
        <taxon>Pseudomonadaceae</taxon>
        <taxon>Pseudomonas</taxon>
    </lineage>
</organism>
<reference evidence="2" key="1">
    <citation type="journal article" date="2019" name="Int. J. Syst. Evol. Microbiol.">
        <title>The Global Catalogue of Microorganisms (GCM) 10K type strain sequencing project: providing services to taxonomists for standard genome sequencing and annotation.</title>
        <authorList>
            <consortium name="The Broad Institute Genomics Platform"/>
            <consortium name="The Broad Institute Genome Sequencing Center for Infectious Disease"/>
            <person name="Wu L."/>
            <person name="Ma J."/>
        </authorList>
    </citation>
    <scope>NUCLEOTIDE SEQUENCE [LARGE SCALE GENOMIC DNA]</scope>
    <source>
        <strain evidence="2">JCM 13501</strain>
    </source>
</reference>
<evidence type="ECO:0000313" key="1">
    <source>
        <dbReference type="EMBL" id="GGM25044.1"/>
    </source>
</evidence>
<gene>
    <name evidence="1" type="ORF">GCM10009425_39840</name>
</gene>
<accession>A0ABQ2H2U9</accession>
<sequence length="112" mass="12442">MRSFFANAKTAIYVSEPDIQAALDHLRALPYSKADSTPRAWDRRALLIELQEQADKGAFQKVDDMQAIGPGVWALVKPLGADLLRMPEKPEGLQVWLLIRNVGTDPTALTEL</sequence>
<keyword evidence="2" id="KW-1185">Reference proteome</keyword>
<proteinExistence type="predicted"/>
<name>A0ABQ2H2U9_9PSED</name>